<dbReference type="AlphaFoldDB" id="A0A433DFT1"/>
<dbReference type="InterPro" id="IPR008422">
    <property type="entry name" value="KN_HD"/>
</dbReference>
<dbReference type="InterPro" id="IPR001356">
    <property type="entry name" value="HD"/>
</dbReference>
<dbReference type="EMBL" id="RBNI01002039">
    <property type="protein sequence ID" value="RUP49710.1"/>
    <property type="molecule type" value="Genomic_DNA"/>
</dbReference>
<dbReference type="GO" id="GO:0005634">
    <property type="term" value="C:nucleus"/>
    <property type="evidence" value="ECO:0007669"/>
    <property type="project" value="UniProtKB-SubCell"/>
</dbReference>
<evidence type="ECO:0000313" key="8">
    <source>
        <dbReference type="Proteomes" id="UP000268093"/>
    </source>
</evidence>
<feature type="DNA-binding region" description="Homeobox" evidence="4">
    <location>
        <begin position="525"/>
        <end position="586"/>
    </location>
</feature>
<keyword evidence="3 4" id="KW-0539">Nucleus</keyword>
<reference evidence="7 8" key="1">
    <citation type="journal article" date="2018" name="New Phytol.">
        <title>Phylogenomics of Endogonaceae and evolution of mycorrhizas within Mucoromycota.</title>
        <authorList>
            <person name="Chang Y."/>
            <person name="Desiro A."/>
            <person name="Na H."/>
            <person name="Sandor L."/>
            <person name="Lipzen A."/>
            <person name="Clum A."/>
            <person name="Barry K."/>
            <person name="Grigoriev I.V."/>
            <person name="Martin F.M."/>
            <person name="Stajich J.E."/>
            <person name="Smith M.E."/>
            <person name="Bonito G."/>
            <person name="Spatafora J.W."/>
        </authorList>
    </citation>
    <scope>NUCLEOTIDE SEQUENCE [LARGE SCALE GENOMIC DNA]</scope>
    <source>
        <strain evidence="7 8">GMNB39</strain>
    </source>
</reference>
<name>A0A433DFT1_9FUNG</name>
<dbReference type="GO" id="GO:0006355">
    <property type="term" value="P:regulation of DNA-templated transcription"/>
    <property type="evidence" value="ECO:0007669"/>
    <property type="project" value="InterPro"/>
</dbReference>
<sequence>MRANSLVDHLDIFQLHKPNLKRHVTDITDSFVSPPGQKPTLTSNPTLHSRPDRPHPPTPTHPPVHAKTSPWCISDLRVGPETCMLLVLAQKQPATTGGPATMPSQTPNNKEQLTMAEALSTPDSIPLHYASLGIIIAMRDGTTGTTGTTGSFQISPENNYLPSKTLEIWNMRPSNNVSSGNAGLLTTHIPEDEATLFNWAMVQQQQAQQAQWDSTQTSPLWNAPQTQLSSLPLDFSLSQYAISGTTQQPQLLNNFELASSPDSYSLCFPTTHSPATPSFMAQYYNTLPHPLPDTTVPLSLYNQPALSKSTLPQYPPPAAPHHPNNAALDIDEDPNKLDEDGEEDGDWEPDLGAHPLHDDLLCLLKLQQRSHQATDPHQGDLYIEELDDRLAYTRARLDLRTDDHPNDPIMRQRIRHAVLILEAVLAAHRGGRRRTLKGLVNTGATSVSQPAVTQARGGQAVVQTTMGQSDVWGPGMGRHLAWLPPPPLTSLPIPIRSASSTPTPGPIRRSKRDSPRSSGSGEGHPKKTRKNYEKDITAILMNFWFATQGRLPRADEKDRLSAETGLSIDQLATWFQNARRRRVGALKHFNDLRRAGEVWDWLSYDAWVKRNKENKRGVGVGASTKRNRRSYG</sequence>
<gene>
    <name evidence="7" type="ORF">BC936DRAFT_141730</name>
</gene>
<feature type="compositionally biased region" description="Acidic residues" evidence="5">
    <location>
        <begin position="339"/>
        <end position="348"/>
    </location>
</feature>
<evidence type="ECO:0000256" key="3">
    <source>
        <dbReference type="ARBA" id="ARBA00023242"/>
    </source>
</evidence>
<accession>A0A433DFT1</accession>
<feature type="region of interest" description="Disordered" evidence="5">
    <location>
        <begin position="28"/>
        <end position="68"/>
    </location>
</feature>
<evidence type="ECO:0000256" key="1">
    <source>
        <dbReference type="ARBA" id="ARBA00023125"/>
    </source>
</evidence>
<proteinExistence type="predicted"/>
<organism evidence="7 8">
    <name type="scientific">Jimgerdemannia flammicorona</name>
    <dbReference type="NCBI Taxonomy" id="994334"/>
    <lineage>
        <taxon>Eukaryota</taxon>
        <taxon>Fungi</taxon>
        <taxon>Fungi incertae sedis</taxon>
        <taxon>Mucoromycota</taxon>
        <taxon>Mucoromycotina</taxon>
        <taxon>Endogonomycetes</taxon>
        <taxon>Endogonales</taxon>
        <taxon>Endogonaceae</taxon>
        <taxon>Jimgerdemannia</taxon>
    </lineage>
</organism>
<keyword evidence="8" id="KW-1185">Reference proteome</keyword>
<dbReference type="PROSITE" id="PS50071">
    <property type="entry name" value="HOMEOBOX_2"/>
    <property type="match status" value="1"/>
</dbReference>
<feature type="region of interest" description="Disordered" evidence="5">
    <location>
        <begin position="491"/>
        <end position="531"/>
    </location>
</feature>
<dbReference type="GO" id="GO:0003677">
    <property type="term" value="F:DNA binding"/>
    <property type="evidence" value="ECO:0007669"/>
    <property type="project" value="UniProtKB-UniRule"/>
</dbReference>
<evidence type="ECO:0000256" key="4">
    <source>
        <dbReference type="PROSITE-ProRule" id="PRU00108"/>
    </source>
</evidence>
<comment type="subcellular location">
    <subcellularLocation>
        <location evidence="4">Nucleus</location>
    </subcellularLocation>
</comment>
<comment type="caution">
    <text evidence="7">The sequence shown here is derived from an EMBL/GenBank/DDBJ whole genome shotgun (WGS) entry which is preliminary data.</text>
</comment>
<dbReference type="OrthoDB" id="10056939at2759"/>
<dbReference type="SUPFAM" id="SSF46689">
    <property type="entry name" value="Homeodomain-like"/>
    <property type="match status" value="1"/>
</dbReference>
<evidence type="ECO:0000256" key="5">
    <source>
        <dbReference type="SAM" id="MobiDB-lite"/>
    </source>
</evidence>
<protein>
    <recommendedName>
        <fullName evidence="6">Homeobox domain-containing protein</fullName>
    </recommendedName>
</protein>
<evidence type="ECO:0000259" key="6">
    <source>
        <dbReference type="PROSITE" id="PS50071"/>
    </source>
</evidence>
<feature type="region of interest" description="Disordered" evidence="5">
    <location>
        <begin position="307"/>
        <end position="348"/>
    </location>
</feature>
<dbReference type="InterPro" id="IPR009057">
    <property type="entry name" value="Homeodomain-like_sf"/>
</dbReference>
<dbReference type="CDD" id="cd00086">
    <property type="entry name" value="homeodomain"/>
    <property type="match status" value="1"/>
</dbReference>
<dbReference type="Proteomes" id="UP000268093">
    <property type="component" value="Unassembled WGS sequence"/>
</dbReference>
<dbReference type="Pfam" id="PF05920">
    <property type="entry name" value="Homeobox_KN"/>
    <property type="match status" value="1"/>
</dbReference>
<dbReference type="SMART" id="SM00389">
    <property type="entry name" value="HOX"/>
    <property type="match status" value="1"/>
</dbReference>
<feature type="domain" description="Homeobox" evidence="6">
    <location>
        <begin position="523"/>
        <end position="585"/>
    </location>
</feature>
<dbReference type="Gene3D" id="1.10.10.60">
    <property type="entry name" value="Homeodomain-like"/>
    <property type="match status" value="1"/>
</dbReference>
<keyword evidence="1 4" id="KW-0238">DNA-binding</keyword>
<evidence type="ECO:0000313" key="7">
    <source>
        <dbReference type="EMBL" id="RUP49710.1"/>
    </source>
</evidence>
<evidence type="ECO:0000256" key="2">
    <source>
        <dbReference type="ARBA" id="ARBA00023155"/>
    </source>
</evidence>
<keyword evidence="2 4" id="KW-0371">Homeobox</keyword>